<name>A0A6A0A1J7_HAELA</name>
<comment type="caution">
    <text evidence="2">The sequence shown here is derived from an EMBL/GenBank/DDBJ whole genome shotgun (WGS) entry which is preliminary data.</text>
</comment>
<gene>
    <name evidence="2" type="ORF">HaLaN_23620</name>
</gene>
<evidence type="ECO:0000313" key="2">
    <source>
        <dbReference type="EMBL" id="GFH25626.1"/>
    </source>
</evidence>
<keyword evidence="3" id="KW-1185">Reference proteome</keyword>
<evidence type="ECO:0000256" key="1">
    <source>
        <dbReference type="SAM" id="MobiDB-lite"/>
    </source>
</evidence>
<feature type="non-terminal residue" evidence="2">
    <location>
        <position position="1"/>
    </location>
</feature>
<organism evidence="2 3">
    <name type="scientific">Haematococcus lacustris</name>
    <name type="common">Green alga</name>
    <name type="synonym">Haematococcus pluvialis</name>
    <dbReference type="NCBI Taxonomy" id="44745"/>
    <lineage>
        <taxon>Eukaryota</taxon>
        <taxon>Viridiplantae</taxon>
        <taxon>Chlorophyta</taxon>
        <taxon>core chlorophytes</taxon>
        <taxon>Chlorophyceae</taxon>
        <taxon>CS clade</taxon>
        <taxon>Chlamydomonadales</taxon>
        <taxon>Haematococcaceae</taxon>
        <taxon>Haematococcus</taxon>
    </lineage>
</organism>
<dbReference type="EMBL" id="BLLF01002868">
    <property type="protein sequence ID" value="GFH25626.1"/>
    <property type="molecule type" value="Genomic_DNA"/>
</dbReference>
<feature type="compositionally biased region" description="Polar residues" evidence="1">
    <location>
        <begin position="7"/>
        <end position="16"/>
    </location>
</feature>
<feature type="region of interest" description="Disordered" evidence="1">
    <location>
        <begin position="1"/>
        <end position="31"/>
    </location>
</feature>
<proteinExistence type="predicted"/>
<protein>
    <submittedName>
        <fullName evidence="2">Uncharacterized protein</fullName>
    </submittedName>
</protein>
<dbReference type="AlphaFoldDB" id="A0A6A0A1J7"/>
<dbReference type="Proteomes" id="UP000485058">
    <property type="component" value="Unassembled WGS sequence"/>
</dbReference>
<accession>A0A6A0A1J7</accession>
<reference evidence="2 3" key="1">
    <citation type="submission" date="2020-02" db="EMBL/GenBank/DDBJ databases">
        <title>Draft genome sequence of Haematococcus lacustris strain NIES-144.</title>
        <authorList>
            <person name="Morimoto D."/>
            <person name="Nakagawa S."/>
            <person name="Yoshida T."/>
            <person name="Sawayama S."/>
        </authorList>
    </citation>
    <scope>NUCLEOTIDE SEQUENCE [LARGE SCALE GENOMIC DNA]</scope>
    <source>
        <strain evidence="2 3">NIES-144</strain>
    </source>
</reference>
<sequence>MHPGHTATMTRNSSQGRIAANHRHVHPSLSPSEIADASFALHGTPRTYPALQRFSHTPGRELVAYALHQA</sequence>
<evidence type="ECO:0000313" key="3">
    <source>
        <dbReference type="Proteomes" id="UP000485058"/>
    </source>
</evidence>